<evidence type="ECO:0000313" key="2">
    <source>
        <dbReference type="Proteomes" id="UP001056937"/>
    </source>
</evidence>
<dbReference type="Pfam" id="PF06891">
    <property type="entry name" value="P2_Phage_GpR"/>
    <property type="match status" value="1"/>
</dbReference>
<dbReference type="InterPro" id="IPR009678">
    <property type="entry name" value="Phage_tail_completion_R"/>
</dbReference>
<sequence length="168" mass="18220">MKKPESLRRLLAAAVPYLTANPDRLAVFVDGGQIAGGGGADLTFEYRYTLTAVIEEYDGDPDLLMVPVLAWLAEQQPELLEKAEARPFRFTMELLDGEASDIEIKIEGMAEGVIVTPRAGGGYGVAAVPERPGHGFDRFPDVPCGARLWQLLMGADMVARTSDPAFRP</sequence>
<name>A0ABY4X762_9SPHN</name>
<organism evidence="1 2">
    <name type="scientific">Sphingomonas morindae</name>
    <dbReference type="NCBI Taxonomy" id="1541170"/>
    <lineage>
        <taxon>Bacteria</taxon>
        <taxon>Pseudomonadati</taxon>
        <taxon>Pseudomonadota</taxon>
        <taxon>Alphaproteobacteria</taxon>
        <taxon>Sphingomonadales</taxon>
        <taxon>Sphingomonadaceae</taxon>
        <taxon>Sphingomonas</taxon>
    </lineage>
</organism>
<proteinExistence type="predicted"/>
<dbReference type="RefSeq" id="WP_252166524.1">
    <property type="nucleotide sequence ID" value="NZ_CP084930.1"/>
</dbReference>
<protein>
    <submittedName>
        <fullName evidence="1">Phage tail protein</fullName>
    </submittedName>
</protein>
<reference evidence="1" key="1">
    <citation type="journal article" date="2022" name="Toxins">
        <title>Genomic Analysis of Sphingopyxis sp. USTB-05 for Biodegrading Cyanobacterial Hepatotoxins.</title>
        <authorList>
            <person name="Liu C."/>
            <person name="Xu Q."/>
            <person name="Zhao Z."/>
            <person name="Zhang H."/>
            <person name="Liu X."/>
            <person name="Yin C."/>
            <person name="Liu Y."/>
            <person name="Yan H."/>
        </authorList>
    </citation>
    <scope>NUCLEOTIDE SEQUENCE</scope>
    <source>
        <strain evidence="1">NBD5</strain>
    </source>
</reference>
<accession>A0ABY4X762</accession>
<dbReference type="Proteomes" id="UP001056937">
    <property type="component" value="Chromosome 1"/>
</dbReference>
<gene>
    <name evidence="1" type="ORF">LHA26_15800</name>
</gene>
<evidence type="ECO:0000313" key="1">
    <source>
        <dbReference type="EMBL" id="USI72716.1"/>
    </source>
</evidence>
<dbReference type="EMBL" id="CP084930">
    <property type="protein sequence ID" value="USI72716.1"/>
    <property type="molecule type" value="Genomic_DNA"/>
</dbReference>
<keyword evidence="2" id="KW-1185">Reference proteome</keyword>